<feature type="region of interest" description="Disordered" evidence="1">
    <location>
        <begin position="1"/>
        <end position="33"/>
    </location>
</feature>
<proteinExistence type="predicted"/>
<dbReference type="STRING" id="1890683.A0A427XTV3"/>
<feature type="compositionally biased region" description="Acidic residues" evidence="1">
    <location>
        <begin position="320"/>
        <end position="329"/>
    </location>
</feature>
<reference evidence="2 3" key="1">
    <citation type="submission" date="2018-11" db="EMBL/GenBank/DDBJ databases">
        <title>Genome sequence of Saitozyma podzolica DSM 27192.</title>
        <authorList>
            <person name="Aliyu H."/>
            <person name="Gorte O."/>
            <person name="Ochsenreither K."/>
        </authorList>
    </citation>
    <scope>NUCLEOTIDE SEQUENCE [LARGE SCALE GENOMIC DNA]</scope>
    <source>
        <strain evidence="2 3">DSM 27192</strain>
    </source>
</reference>
<comment type="caution">
    <text evidence="2">The sequence shown here is derived from an EMBL/GenBank/DDBJ whole genome shotgun (WGS) entry which is preliminary data.</text>
</comment>
<feature type="region of interest" description="Disordered" evidence="1">
    <location>
        <begin position="294"/>
        <end position="406"/>
    </location>
</feature>
<dbReference type="EMBL" id="RSCD01000027">
    <property type="protein sequence ID" value="RSH82227.1"/>
    <property type="molecule type" value="Genomic_DNA"/>
</dbReference>
<dbReference type="OrthoDB" id="2552978at2759"/>
<keyword evidence="3" id="KW-1185">Reference proteome</keyword>
<gene>
    <name evidence="2" type="ORF">EHS25_005937</name>
</gene>
<name>A0A427XTV3_9TREE</name>
<dbReference type="AlphaFoldDB" id="A0A427XTV3"/>
<feature type="compositionally biased region" description="Basic and acidic residues" evidence="1">
    <location>
        <begin position="13"/>
        <end position="30"/>
    </location>
</feature>
<protein>
    <recommendedName>
        <fullName evidence="4">SURP motif domain-containing protein</fullName>
    </recommendedName>
</protein>
<evidence type="ECO:0008006" key="4">
    <source>
        <dbReference type="Google" id="ProtNLM"/>
    </source>
</evidence>
<dbReference type="Proteomes" id="UP000279259">
    <property type="component" value="Unassembled WGS sequence"/>
</dbReference>
<accession>A0A427XTV3</accession>
<feature type="compositionally biased region" description="Polar residues" evidence="1">
    <location>
        <begin position="163"/>
        <end position="172"/>
    </location>
</feature>
<feature type="compositionally biased region" description="Pro residues" evidence="1">
    <location>
        <begin position="332"/>
        <end position="362"/>
    </location>
</feature>
<feature type="region of interest" description="Disordered" evidence="1">
    <location>
        <begin position="210"/>
        <end position="235"/>
    </location>
</feature>
<feature type="region of interest" description="Disordered" evidence="1">
    <location>
        <begin position="139"/>
        <end position="177"/>
    </location>
</feature>
<evidence type="ECO:0000313" key="2">
    <source>
        <dbReference type="EMBL" id="RSH82227.1"/>
    </source>
</evidence>
<evidence type="ECO:0000256" key="1">
    <source>
        <dbReference type="SAM" id="MobiDB-lite"/>
    </source>
</evidence>
<evidence type="ECO:0000313" key="3">
    <source>
        <dbReference type="Proteomes" id="UP000279259"/>
    </source>
</evidence>
<feature type="compositionally biased region" description="Basic and acidic residues" evidence="1">
    <location>
        <begin position="383"/>
        <end position="397"/>
    </location>
</feature>
<organism evidence="2 3">
    <name type="scientific">Saitozyma podzolica</name>
    <dbReference type="NCBI Taxonomy" id="1890683"/>
    <lineage>
        <taxon>Eukaryota</taxon>
        <taxon>Fungi</taxon>
        <taxon>Dikarya</taxon>
        <taxon>Basidiomycota</taxon>
        <taxon>Agaricomycotina</taxon>
        <taxon>Tremellomycetes</taxon>
        <taxon>Tremellales</taxon>
        <taxon>Trimorphomycetaceae</taxon>
        <taxon>Saitozyma</taxon>
    </lineage>
</organism>
<sequence>MPPPHSWRPPKRPPRDHARRREGDRPDLTRAQDIPGTAFVQAYEAQLVYGHSAFARDLYALPSHGSSSAGTSTGARGALMRWEGDGDEERGEVWVDRLDVGFDWTADFRAHHRVHASSEGVPDQADVFRYDILHLLSSLPEEGPSTSRPAGLAGSRAPRSPSPALTSSSWDSAPSDAEDTFFLSGSEDLEEYERGKKRRWMEALREERLREREREDQVERKGMRGETSSSWGGADEVPSEAVLTLMSHTALALSASPNPHILEMRILANHASDERFAFLKGRWKDAWERVKAEVRRGKATAEAPKERKTVGALIGGYASSDDEEDEGDGEGPGPPGDSPPPPPPPPLPPLEEPPQPPSPPPDPKARNGNDLGGIAGTDLDAEEEKRRQRRLRAEEWKRKRKLETGI</sequence>
<feature type="compositionally biased region" description="Basic and acidic residues" evidence="1">
    <location>
        <begin position="210"/>
        <end position="224"/>
    </location>
</feature>